<evidence type="ECO:0000259" key="2">
    <source>
        <dbReference type="Pfam" id="PF00582"/>
    </source>
</evidence>
<dbReference type="Proteomes" id="UP001596119">
    <property type="component" value="Unassembled WGS sequence"/>
</dbReference>
<dbReference type="InterPro" id="IPR014729">
    <property type="entry name" value="Rossmann-like_a/b/a_fold"/>
</dbReference>
<dbReference type="EMBL" id="JBHSQK010000063">
    <property type="protein sequence ID" value="MFC5951130.1"/>
    <property type="molecule type" value="Genomic_DNA"/>
</dbReference>
<comment type="similarity">
    <text evidence="1">Belongs to the universal stress protein A family.</text>
</comment>
<gene>
    <name evidence="3" type="ORF">ACFQH9_22955</name>
</gene>
<accession>A0ABW1ICI6</accession>
<comment type="caution">
    <text evidence="3">The sequence shown here is derived from an EMBL/GenBank/DDBJ whole genome shotgun (WGS) entry which is preliminary data.</text>
</comment>
<dbReference type="PRINTS" id="PR01438">
    <property type="entry name" value="UNVRSLSTRESS"/>
</dbReference>
<proteinExistence type="inferred from homology"/>
<dbReference type="RefSeq" id="WP_379568780.1">
    <property type="nucleotide sequence ID" value="NZ_JBHSQK010000063.1"/>
</dbReference>
<dbReference type="PANTHER" id="PTHR46268:SF6">
    <property type="entry name" value="UNIVERSAL STRESS PROTEIN UP12"/>
    <property type="match status" value="1"/>
</dbReference>
<dbReference type="PANTHER" id="PTHR46268">
    <property type="entry name" value="STRESS RESPONSE PROTEIN NHAX"/>
    <property type="match status" value="1"/>
</dbReference>
<evidence type="ECO:0000313" key="4">
    <source>
        <dbReference type="Proteomes" id="UP001596119"/>
    </source>
</evidence>
<feature type="domain" description="UspA" evidence="2">
    <location>
        <begin position="11"/>
        <end position="149"/>
    </location>
</feature>
<organism evidence="3 4">
    <name type="scientific">Pseudonocardia lutea</name>
    <dbReference type="NCBI Taxonomy" id="2172015"/>
    <lineage>
        <taxon>Bacteria</taxon>
        <taxon>Bacillati</taxon>
        <taxon>Actinomycetota</taxon>
        <taxon>Actinomycetes</taxon>
        <taxon>Pseudonocardiales</taxon>
        <taxon>Pseudonocardiaceae</taxon>
        <taxon>Pseudonocardia</taxon>
    </lineage>
</organism>
<dbReference type="Gene3D" id="3.40.50.620">
    <property type="entry name" value="HUPs"/>
    <property type="match status" value="1"/>
</dbReference>
<keyword evidence="4" id="KW-1185">Reference proteome</keyword>
<evidence type="ECO:0000313" key="3">
    <source>
        <dbReference type="EMBL" id="MFC5951130.1"/>
    </source>
</evidence>
<name>A0ABW1ICI6_9PSEU</name>
<evidence type="ECO:0000256" key="1">
    <source>
        <dbReference type="ARBA" id="ARBA00008791"/>
    </source>
</evidence>
<dbReference type="SUPFAM" id="SSF52402">
    <property type="entry name" value="Adenine nucleotide alpha hydrolases-like"/>
    <property type="match status" value="1"/>
</dbReference>
<dbReference type="InterPro" id="IPR006016">
    <property type="entry name" value="UspA"/>
</dbReference>
<dbReference type="InterPro" id="IPR006015">
    <property type="entry name" value="Universal_stress_UspA"/>
</dbReference>
<sequence>MSFEYGCDGPRAVVVGIDGSETGWRALHYAVGQARRQGGRVVAVYADRLPSVAFATAVPLAASVVADPQADTLLQELRAGVEELGPQYGVDVAFEVVVGDPVLALTQVAERERADAILVGASVQAGHKLFGSVAVRVVRAGRWPVTVVP</sequence>
<reference evidence="4" key="1">
    <citation type="journal article" date="2019" name="Int. J. Syst. Evol. Microbiol.">
        <title>The Global Catalogue of Microorganisms (GCM) 10K type strain sequencing project: providing services to taxonomists for standard genome sequencing and annotation.</title>
        <authorList>
            <consortium name="The Broad Institute Genomics Platform"/>
            <consortium name="The Broad Institute Genome Sequencing Center for Infectious Disease"/>
            <person name="Wu L."/>
            <person name="Ma J."/>
        </authorList>
    </citation>
    <scope>NUCLEOTIDE SEQUENCE [LARGE SCALE GENOMIC DNA]</scope>
    <source>
        <strain evidence="4">CGMCC 4.7397</strain>
    </source>
</reference>
<dbReference type="CDD" id="cd00293">
    <property type="entry name" value="USP-like"/>
    <property type="match status" value="1"/>
</dbReference>
<dbReference type="Pfam" id="PF00582">
    <property type="entry name" value="Usp"/>
    <property type="match status" value="1"/>
</dbReference>
<protein>
    <submittedName>
        <fullName evidence="3">Universal stress protein</fullName>
    </submittedName>
</protein>